<gene>
    <name evidence="1" type="primary">pyrG</name>
    <name evidence="1" type="ORF">UT28_C0001G0350</name>
</gene>
<name>A0A0G4B2P3_9BACT</name>
<dbReference type="EMBL" id="CP011213">
    <property type="protein sequence ID" value="AKM82159.1"/>
    <property type="molecule type" value="Genomic_DNA"/>
</dbReference>
<dbReference type="KEGG" id="bbgw:UT28_C0001G0350"/>
<dbReference type="PANTHER" id="PTHR11550:SF0">
    <property type="entry name" value="CTP SYNTHASE-RELATED"/>
    <property type="match status" value="1"/>
</dbReference>
<proteinExistence type="predicted"/>
<dbReference type="GO" id="GO:0003883">
    <property type="term" value="F:CTP synthase activity"/>
    <property type="evidence" value="ECO:0007669"/>
    <property type="project" value="UniProtKB-EC"/>
</dbReference>
<dbReference type="PANTHER" id="PTHR11550">
    <property type="entry name" value="CTP SYNTHASE"/>
    <property type="match status" value="1"/>
</dbReference>
<dbReference type="SUPFAM" id="SSF52317">
    <property type="entry name" value="Class I glutamine amidotransferase-like"/>
    <property type="match status" value="1"/>
</dbReference>
<accession>A0A0G4B2P3</accession>
<dbReference type="EC" id="6.3.4.2" evidence="1"/>
<evidence type="ECO:0000313" key="1">
    <source>
        <dbReference type="EMBL" id="AKM82159.1"/>
    </source>
</evidence>
<reference evidence="1 2" key="1">
    <citation type="journal article" date="2015" name="Nature">
        <title>rRNA introns, odd ribosomes, and small enigmatic genomes across a large radiation of phyla.</title>
        <authorList>
            <person name="Brown C.T."/>
            <person name="Hug L.A."/>
            <person name="Thomas B.C."/>
            <person name="Sharon I."/>
            <person name="Castelle C.J."/>
            <person name="Singh A."/>
            <person name="Wilkins M.J."/>
            <person name="Williams K.H."/>
            <person name="Banfield J.F."/>
        </authorList>
    </citation>
    <scope>NUCLEOTIDE SEQUENCE [LARGE SCALE GENOMIC DNA]</scope>
</reference>
<dbReference type="InterPro" id="IPR029062">
    <property type="entry name" value="Class_I_gatase-like"/>
</dbReference>
<organism evidence="1 2">
    <name type="scientific">Berkelbacteria bacterium GW2011_GWE1_39_12</name>
    <dbReference type="NCBI Taxonomy" id="1618337"/>
    <lineage>
        <taxon>Bacteria</taxon>
        <taxon>Candidatus Berkelbacteria</taxon>
    </lineage>
</organism>
<sequence length="63" mass="7267">MRLGAYPCKIIDNTKTAKAYGEKNISERHRHRYEFNNEYRDLLTDKGLVIAGTSPDDLLVEII</sequence>
<dbReference type="InterPro" id="IPR004468">
    <property type="entry name" value="CTP_synthase"/>
</dbReference>
<evidence type="ECO:0000313" key="2">
    <source>
        <dbReference type="Proteomes" id="UP000035648"/>
    </source>
</evidence>
<dbReference type="Proteomes" id="UP000035648">
    <property type="component" value="Chromosome"/>
</dbReference>
<dbReference type="AlphaFoldDB" id="A0A0G4B2P3"/>
<protein>
    <submittedName>
        <fullName evidence="1">CTP synthase PyrG, CTP synthase</fullName>
        <ecNumber evidence="1">6.3.4.2</ecNumber>
    </submittedName>
</protein>
<dbReference type="GO" id="GO:0006241">
    <property type="term" value="P:CTP biosynthetic process"/>
    <property type="evidence" value="ECO:0007669"/>
    <property type="project" value="TreeGrafter"/>
</dbReference>
<dbReference type="PATRIC" id="fig|1618337.4.peg.347"/>
<dbReference type="STRING" id="1618337.UT28_C0001G0350"/>
<dbReference type="Gene3D" id="3.40.50.880">
    <property type="match status" value="1"/>
</dbReference>
<dbReference type="GO" id="GO:0042802">
    <property type="term" value="F:identical protein binding"/>
    <property type="evidence" value="ECO:0007669"/>
    <property type="project" value="TreeGrafter"/>
</dbReference>
<dbReference type="GO" id="GO:0005829">
    <property type="term" value="C:cytosol"/>
    <property type="evidence" value="ECO:0007669"/>
    <property type="project" value="TreeGrafter"/>
</dbReference>
<keyword evidence="1" id="KW-0436">Ligase</keyword>
<dbReference type="GO" id="GO:0019856">
    <property type="term" value="P:pyrimidine nucleobase biosynthetic process"/>
    <property type="evidence" value="ECO:0007669"/>
    <property type="project" value="TreeGrafter"/>
</dbReference>